<dbReference type="RefSeq" id="WP_123220170.1">
    <property type="nucleotide sequence ID" value="NZ_JACHYQ010000003.1"/>
</dbReference>
<evidence type="ECO:0000256" key="2">
    <source>
        <dbReference type="SAM" id="Phobius"/>
    </source>
</evidence>
<evidence type="ECO:0000256" key="1">
    <source>
        <dbReference type="SAM" id="MobiDB-lite"/>
    </source>
</evidence>
<dbReference type="EMBL" id="QIBZ01000022">
    <property type="protein sequence ID" value="RNM32940.1"/>
    <property type="molecule type" value="Genomic_DNA"/>
</dbReference>
<dbReference type="Gene3D" id="1.10.287.110">
    <property type="entry name" value="DnaJ domain"/>
    <property type="match status" value="1"/>
</dbReference>
<feature type="region of interest" description="Disordered" evidence="1">
    <location>
        <begin position="60"/>
        <end position="130"/>
    </location>
</feature>
<evidence type="ECO:0000313" key="4">
    <source>
        <dbReference type="EMBL" id="RNM32940.1"/>
    </source>
</evidence>
<feature type="transmembrane region" description="Helical" evidence="2">
    <location>
        <begin position="305"/>
        <end position="327"/>
    </location>
</feature>
<dbReference type="SMART" id="SM00271">
    <property type="entry name" value="DnaJ"/>
    <property type="match status" value="1"/>
</dbReference>
<dbReference type="Proteomes" id="UP000271472">
    <property type="component" value="Unassembled WGS sequence"/>
</dbReference>
<dbReference type="Pfam" id="PF00226">
    <property type="entry name" value="DnaJ"/>
    <property type="match status" value="1"/>
</dbReference>
<keyword evidence="5" id="KW-1185">Reference proteome</keyword>
<name>A0A3N0I8W8_9ACTN</name>
<organism evidence="4 5">
    <name type="scientific">Slackia isoflavoniconvertens</name>
    <dbReference type="NCBI Taxonomy" id="572010"/>
    <lineage>
        <taxon>Bacteria</taxon>
        <taxon>Bacillati</taxon>
        <taxon>Actinomycetota</taxon>
        <taxon>Coriobacteriia</taxon>
        <taxon>Eggerthellales</taxon>
        <taxon>Eggerthellaceae</taxon>
        <taxon>Slackia</taxon>
    </lineage>
</organism>
<feature type="transmembrane region" description="Helical" evidence="2">
    <location>
        <begin position="222"/>
        <end position="240"/>
    </location>
</feature>
<gene>
    <name evidence="4" type="ORF">DMP05_09220</name>
</gene>
<dbReference type="PROSITE" id="PS50076">
    <property type="entry name" value="DNAJ_2"/>
    <property type="match status" value="1"/>
</dbReference>
<protein>
    <recommendedName>
        <fullName evidence="3">J domain-containing protein</fullName>
    </recommendedName>
</protein>
<dbReference type="AlphaFoldDB" id="A0A3N0I8W8"/>
<dbReference type="InterPro" id="IPR036869">
    <property type="entry name" value="J_dom_sf"/>
</dbReference>
<accession>A0A3N0I8W8</accession>
<reference evidence="5" key="1">
    <citation type="submission" date="2018-05" db="EMBL/GenBank/DDBJ databases">
        <title>Genome Sequencing of selected type strains of the family Eggerthellaceae.</title>
        <authorList>
            <person name="Danylec N."/>
            <person name="Stoll D.A."/>
            <person name="Doetsch A."/>
            <person name="Huch M."/>
        </authorList>
    </citation>
    <scope>NUCLEOTIDE SEQUENCE [LARGE SCALE GENOMIC DNA]</scope>
    <source>
        <strain evidence="5">DSM 22006</strain>
    </source>
</reference>
<feature type="transmembrane region" description="Helical" evidence="2">
    <location>
        <begin position="252"/>
        <end position="273"/>
    </location>
</feature>
<keyword evidence="2" id="KW-0812">Transmembrane</keyword>
<sequence length="330" mass="37117">MNLSEAEDLFGLSDGYTTKEVNKAHRRLAMQYHPDLNENSQASVFFMRQINEAKTLLEKAASHESQDYRQPKQDARKQKQSNRDEEAERRRRAREADETARQEASEEARRKQEERKRRAREAERQKAEQQQKEKDYLLACEMSLKVKTSEAHARVAERFKKLGDYKDAKIYVASHEAAAEKLRVIEAEQNKKTRRYGFLTACLTVATTGSLLFFMFRFAGAPGVITFLFFGGWLPPMLSITCRTGKDIRDACLFVGGALMVDFVSGTIAELIITGLKNPCVMACAGAQIVTIISGRIKPFTPAGIAGILIMSAVACVLLGVAVMFYINQQ</sequence>
<evidence type="ECO:0000313" key="5">
    <source>
        <dbReference type="Proteomes" id="UP000271472"/>
    </source>
</evidence>
<dbReference type="OrthoDB" id="9811070at2"/>
<comment type="caution">
    <text evidence="4">The sequence shown here is derived from an EMBL/GenBank/DDBJ whole genome shotgun (WGS) entry which is preliminary data.</text>
</comment>
<evidence type="ECO:0000259" key="3">
    <source>
        <dbReference type="PROSITE" id="PS50076"/>
    </source>
</evidence>
<dbReference type="GeneID" id="98663239"/>
<dbReference type="SUPFAM" id="SSF46565">
    <property type="entry name" value="Chaperone J-domain"/>
    <property type="match status" value="1"/>
</dbReference>
<dbReference type="InterPro" id="IPR001623">
    <property type="entry name" value="DnaJ_domain"/>
</dbReference>
<keyword evidence="2" id="KW-0472">Membrane</keyword>
<dbReference type="CDD" id="cd06257">
    <property type="entry name" value="DnaJ"/>
    <property type="match status" value="1"/>
</dbReference>
<proteinExistence type="predicted"/>
<keyword evidence="2" id="KW-1133">Transmembrane helix</keyword>
<feature type="domain" description="J" evidence="3">
    <location>
        <begin position="5"/>
        <end position="72"/>
    </location>
</feature>